<dbReference type="Proteomes" id="UP000095192">
    <property type="component" value="Unassembled WGS sequence"/>
</dbReference>
<dbReference type="EMBL" id="JROU02001174">
    <property type="protein sequence ID" value="OEH77190.1"/>
    <property type="molecule type" value="Genomic_DNA"/>
</dbReference>
<protein>
    <submittedName>
        <fullName evidence="2">Uncharacterized protein</fullName>
    </submittedName>
</protein>
<dbReference type="VEuPathDB" id="ToxoDB:LOC34619123"/>
<feature type="compositionally biased region" description="Low complexity" evidence="1">
    <location>
        <begin position="48"/>
        <end position="58"/>
    </location>
</feature>
<evidence type="ECO:0000256" key="1">
    <source>
        <dbReference type="SAM" id="MobiDB-lite"/>
    </source>
</evidence>
<feature type="region of interest" description="Disordered" evidence="1">
    <location>
        <begin position="185"/>
        <end position="209"/>
    </location>
</feature>
<feature type="region of interest" description="Disordered" evidence="1">
    <location>
        <begin position="39"/>
        <end position="58"/>
    </location>
</feature>
<gene>
    <name evidence="2" type="ORF">cyc_02243</name>
</gene>
<sequence>MRRSSPEQEEAASGSLSTRSVSRVGTVESSAEADSCCLPASALPSEVPPAAEAATQPSAQAAEFVSRVVPASSAAGDSEQHLAASKQLSALSPGEGSCSWIHHLYECLHRRGRHGQRPGSILASTAAQAQHHQQLQLLVQQNEEGEEPHKQRQPRLSTDSIVAAPTVKRSSDASDLGGVFLNYEGYGASPGEEQERQSSQASVPDETASNKCDLVRAELAVNAFKSKCGLMLPQQLCLGPMEAGAVVVGRLLLPRQHQEEQQGERPPHVERSGVRLVIGEELWNVLLPLFSHHIRPQPQHQQSKRLPPLLVVRPQLLCLQSRQQLLAHDGVFGIV</sequence>
<feature type="compositionally biased region" description="Polar residues" evidence="1">
    <location>
        <begin position="14"/>
        <end position="29"/>
    </location>
</feature>
<evidence type="ECO:0000313" key="2">
    <source>
        <dbReference type="EMBL" id="OEH77190.1"/>
    </source>
</evidence>
<keyword evidence="3" id="KW-1185">Reference proteome</keyword>
<dbReference type="VEuPathDB" id="ToxoDB:cyc_02243"/>
<accession>A0A1D3D170</accession>
<organism evidence="2 3">
    <name type="scientific">Cyclospora cayetanensis</name>
    <dbReference type="NCBI Taxonomy" id="88456"/>
    <lineage>
        <taxon>Eukaryota</taxon>
        <taxon>Sar</taxon>
        <taxon>Alveolata</taxon>
        <taxon>Apicomplexa</taxon>
        <taxon>Conoidasida</taxon>
        <taxon>Coccidia</taxon>
        <taxon>Eucoccidiorida</taxon>
        <taxon>Eimeriorina</taxon>
        <taxon>Eimeriidae</taxon>
        <taxon>Cyclospora</taxon>
    </lineage>
</organism>
<comment type="caution">
    <text evidence="2">The sequence shown here is derived from an EMBL/GenBank/DDBJ whole genome shotgun (WGS) entry which is preliminary data.</text>
</comment>
<proteinExistence type="predicted"/>
<reference evidence="2 3" key="1">
    <citation type="journal article" date="2016" name="BMC Genomics">
        <title>Comparative genomics reveals Cyclospora cayetanensis possesses coccidia-like metabolism and invasion components but unique surface antigens.</title>
        <authorList>
            <person name="Liu S."/>
            <person name="Wang L."/>
            <person name="Zheng H."/>
            <person name="Xu Z."/>
            <person name="Roellig D.M."/>
            <person name="Li N."/>
            <person name="Frace M.A."/>
            <person name="Tang K."/>
            <person name="Arrowood M.J."/>
            <person name="Moss D.M."/>
            <person name="Zhang L."/>
            <person name="Feng Y."/>
            <person name="Xiao L."/>
        </authorList>
    </citation>
    <scope>NUCLEOTIDE SEQUENCE [LARGE SCALE GENOMIC DNA]</scope>
    <source>
        <strain evidence="2 3">CHN_HEN01</strain>
    </source>
</reference>
<dbReference type="InParanoid" id="A0A1D3D170"/>
<name>A0A1D3D170_9EIME</name>
<dbReference type="AlphaFoldDB" id="A0A1D3D170"/>
<feature type="region of interest" description="Disordered" evidence="1">
    <location>
        <begin position="1"/>
        <end position="34"/>
    </location>
</feature>
<feature type="compositionally biased region" description="Polar residues" evidence="1">
    <location>
        <begin position="197"/>
        <end position="209"/>
    </location>
</feature>
<evidence type="ECO:0000313" key="3">
    <source>
        <dbReference type="Proteomes" id="UP000095192"/>
    </source>
</evidence>